<gene>
    <name evidence="15" type="ORF">Lysil_0308</name>
</gene>
<dbReference type="NCBIfam" id="NF011964">
    <property type="entry name" value="PRK15435.1"/>
    <property type="match status" value="1"/>
</dbReference>
<keyword evidence="16" id="KW-1185">Reference proteome</keyword>
<evidence type="ECO:0000256" key="7">
    <source>
        <dbReference type="ARBA" id="ARBA00023015"/>
    </source>
</evidence>
<evidence type="ECO:0000313" key="15">
    <source>
        <dbReference type="EMBL" id="PNS08679.1"/>
    </source>
</evidence>
<comment type="catalytic activity">
    <reaction evidence="11">
        <text>a 6-O-methyl-2'-deoxyguanosine in DNA + L-cysteinyl-[protein] = S-methyl-L-cysteinyl-[protein] + a 2'-deoxyguanosine in DNA</text>
        <dbReference type="Rhea" id="RHEA:24000"/>
        <dbReference type="Rhea" id="RHEA-COMP:10131"/>
        <dbReference type="Rhea" id="RHEA-COMP:10132"/>
        <dbReference type="Rhea" id="RHEA-COMP:11367"/>
        <dbReference type="Rhea" id="RHEA-COMP:11368"/>
        <dbReference type="ChEBI" id="CHEBI:29950"/>
        <dbReference type="ChEBI" id="CHEBI:82612"/>
        <dbReference type="ChEBI" id="CHEBI:85445"/>
        <dbReference type="ChEBI" id="CHEBI:85448"/>
        <dbReference type="EC" id="2.1.1.63"/>
    </reaction>
</comment>
<evidence type="ECO:0000256" key="5">
    <source>
        <dbReference type="ARBA" id="ARBA00022679"/>
    </source>
</evidence>
<sequence>MDMTPAMHRDALAAATLRDPRWLDVQAHNASADGRFWFGVATTGVFCRPGCGARTPRPENVRFFTSIDAAKSAGFRACKRCRPEGLSDAQANRVLVEAACQRIDAAEREPTLAELSADADMSPFHFQRMFKAVLGISPKQYATTRRQQRVRDGLNGGRDVTTALHDAGFGSASRFHAEAKSQLGMTAQRYRDGGVGERIRYALGDSSLGRVLIAETDRGLCTILFGDDDDELVADLHARFARAECISDDAALATHLADVIALVDDPAHAVDLPLDIRGTAFQQKVWAELRRIPAGETVSYSELATRVGVPDAARAIAGACAANPLAVAIPCHRVVRADGALSGYRWGVQRKEILLQREGARSPRD</sequence>
<dbReference type="InterPro" id="IPR008332">
    <property type="entry name" value="MethylG_MeTrfase_N"/>
</dbReference>
<dbReference type="GO" id="GO:0032259">
    <property type="term" value="P:methylation"/>
    <property type="evidence" value="ECO:0007669"/>
    <property type="project" value="UniProtKB-KW"/>
</dbReference>
<dbReference type="InterPro" id="IPR014048">
    <property type="entry name" value="MethylDNA_cys_MeTrfase_DNA-bd"/>
</dbReference>
<keyword evidence="9" id="KW-0804">Transcription</keyword>
<dbReference type="Pfam" id="PF01035">
    <property type="entry name" value="DNA_binding_1"/>
    <property type="match status" value="1"/>
</dbReference>
<dbReference type="GO" id="GO:0003908">
    <property type="term" value="F:methylated-DNA-[protein]-cysteine S-methyltransferase activity"/>
    <property type="evidence" value="ECO:0007669"/>
    <property type="project" value="UniProtKB-EC"/>
</dbReference>
<evidence type="ECO:0000256" key="12">
    <source>
        <dbReference type="PIRSR" id="PIRSR000409-1"/>
    </source>
</evidence>
<protein>
    <recommendedName>
        <fullName evidence="3">methylated-DNA--[protein]-cysteine S-methyltransferase</fullName>
        <ecNumber evidence="3">2.1.1.63</ecNumber>
    </recommendedName>
</protein>
<dbReference type="GO" id="GO:0043565">
    <property type="term" value="F:sequence-specific DNA binding"/>
    <property type="evidence" value="ECO:0007669"/>
    <property type="project" value="InterPro"/>
</dbReference>
<dbReference type="PANTHER" id="PTHR10815">
    <property type="entry name" value="METHYLATED-DNA--PROTEIN-CYSTEINE METHYLTRANSFERASE"/>
    <property type="match status" value="1"/>
</dbReference>
<dbReference type="EC" id="2.1.1.63" evidence="3"/>
<dbReference type="InterPro" id="IPR018060">
    <property type="entry name" value="HTH_AraC"/>
</dbReference>
<evidence type="ECO:0000256" key="9">
    <source>
        <dbReference type="ARBA" id="ARBA00023163"/>
    </source>
</evidence>
<evidence type="ECO:0000256" key="11">
    <source>
        <dbReference type="ARBA" id="ARBA00049348"/>
    </source>
</evidence>
<feature type="domain" description="HTH araC/xylS-type" evidence="14">
    <location>
        <begin position="97"/>
        <end position="193"/>
    </location>
</feature>
<comment type="cofactor">
    <cofactor evidence="13">
        <name>Zn(2+)</name>
        <dbReference type="ChEBI" id="CHEBI:29105"/>
    </cofactor>
    <text evidence="13">Binds 1 zinc ion per subunit.</text>
</comment>
<dbReference type="AlphaFoldDB" id="A0A2K1Q0V4"/>
<evidence type="ECO:0000256" key="2">
    <source>
        <dbReference type="ARBA" id="ARBA00008711"/>
    </source>
</evidence>
<dbReference type="Gene3D" id="1.10.10.10">
    <property type="entry name" value="Winged helix-like DNA-binding domain superfamily/Winged helix DNA-binding domain"/>
    <property type="match status" value="1"/>
</dbReference>
<feature type="active site" description="Nucleophile; methyl group acceptor from methylphosphotriester" evidence="12">
    <location>
        <position position="47"/>
    </location>
</feature>
<keyword evidence="5 15" id="KW-0808">Transferase</keyword>
<keyword evidence="7" id="KW-0805">Transcription regulation</keyword>
<evidence type="ECO:0000256" key="6">
    <source>
        <dbReference type="ARBA" id="ARBA00022763"/>
    </source>
</evidence>
<dbReference type="InterPro" id="IPR016221">
    <property type="entry name" value="Bifunct_regulatory_prot_Ada"/>
</dbReference>
<dbReference type="NCBIfam" id="TIGR00589">
    <property type="entry name" value="ogt"/>
    <property type="match status" value="1"/>
</dbReference>
<dbReference type="Pfam" id="PF02805">
    <property type="entry name" value="Ada_Zn_binding"/>
    <property type="match status" value="1"/>
</dbReference>
<keyword evidence="4 15" id="KW-0489">Methyltransferase</keyword>
<evidence type="ECO:0000313" key="16">
    <source>
        <dbReference type="Proteomes" id="UP000236220"/>
    </source>
</evidence>
<evidence type="ECO:0000256" key="1">
    <source>
        <dbReference type="ARBA" id="ARBA00001286"/>
    </source>
</evidence>
<evidence type="ECO:0000256" key="13">
    <source>
        <dbReference type="PIRSR" id="PIRSR000409-3"/>
    </source>
</evidence>
<dbReference type="Gene3D" id="3.40.10.10">
    <property type="entry name" value="DNA Methylphosphotriester Repair Domain"/>
    <property type="match status" value="1"/>
</dbReference>
<dbReference type="CDD" id="cd06445">
    <property type="entry name" value="ATase"/>
    <property type="match status" value="1"/>
</dbReference>
<accession>A0A2K1Q0V4</accession>
<organism evidence="15 16">
    <name type="scientific">Solilutibacter silvestris</name>
    <dbReference type="NCBI Taxonomy" id="1645665"/>
    <lineage>
        <taxon>Bacteria</taxon>
        <taxon>Pseudomonadati</taxon>
        <taxon>Pseudomonadota</taxon>
        <taxon>Gammaproteobacteria</taxon>
        <taxon>Lysobacterales</taxon>
        <taxon>Lysobacteraceae</taxon>
        <taxon>Solilutibacter</taxon>
    </lineage>
</organism>
<feature type="binding site" evidence="13">
    <location>
        <position position="81"/>
    </location>
    <ligand>
        <name>Zn(2+)</name>
        <dbReference type="ChEBI" id="CHEBI:29105"/>
    </ligand>
</feature>
<dbReference type="InterPro" id="IPR036388">
    <property type="entry name" value="WH-like_DNA-bd_sf"/>
</dbReference>
<dbReference type="SUPFAM" id="SSF46767">
    <property type="entry name" value="Methylated DNA-protein cysteine methyltransferase, C-terminal domain"/>
    <property type="match status" value="1"/>
</dbReference>
<dbReference type="SUPFAM" id="SSF46689">
    <property type="entry name" value="Homeodomain-like"/>
    <property type="match status" value="1"/>
</dbReference>
<dbReference type="SUPFAM" id="SSF57884">
    <property type="entry name" value="Ada DNA repair protein, N-terminal domain (N-Ada 10)"/>
    <property type="match status" value="1"/>
</dbReference>
<dbReference type="PROSITE" id="PS00374">
    <property type="entry name" value="MGMT"/>
    <property type="match status" value="1"/>
</dbReference>
<dbReference type="Pfam" id="PF12833">
    <property type="entry name" value="HTH_18"/>
    <property type="match status" value="1"/>
</dbReference>
<reference evidence="15 16" key="1">
    <citation type="submission" date="2017-08" db="EMBL/GenBank/DDBJ databases">
        <title>Lysobacter sylvestris genome.</title>
        <authorList>
            <person name="Zhang D.-C."/>
            <person name="Albuquerque L."/>
            <person name="Franca L."/>
            <person name="Froufe H.J.C."/>
            <person name="Barroso C."/>
            <person name="Egas C."/>
            <person name="Da Costa M."/>
            <person name="Margesin R."/>
        </authorList>
    </citation>
    <scope>NUCLEOTIDE SEQUENCE [LARGE SCALE GENOMIC DNA]</scope>
    <source>
        <strain evidence="15 16">AM20-91</strain>
    </source>
</reference>
<evidence type="ECO:0000256" key="8">
    <source>
        <dbReference type="ARBA" id="ARBA00023159"/>
    </source>
</evidence>
<dbReference type="GO" id="GO:0003700">
    <property type="term" value="F:DNA-binding transcription factor activity"/>
    <property type="evidence" value="ECO:0007669"/>
    <property type="project" value="InterPro"/>
</dbReference>
<keyword evidence="8" id="KW-0010">Activator</keyword>
<proteinExistence type="inferred from homology"/>
<comment type="catalytic activity">
    <reaction evidence="1">
        <text>a 4-O-methyl-thymidine in DNA + L-cysteinyl-[protein] = a thymidine in DNA + S-methyl-L-cysteinyl-[protein]</text>
        <dbReference type="Rhea" id="RHEA:53428"/>
        <dbReference type="Rhea" id="RHEA-COMP:10131"/>
        <dbReference type="Rhea" id="RHEA-COMP:10132"/>
        <dbReference type="Rhea" id="RHEA-COMP:13555"/>
        <dbReference type="Rhea" id="RHEA-COMP:13556"/>
        <dbReference type="ChEBI" id="CHEBI:29950"/>
        <dbReference type="ChEBI" id="CHEBI:82612"/>
        <dbReference type="ChEBI" id="CHEBI:137386"/>
        <dbReference type="ChEBI" id="CHEBI:137387"/>
        <dbReference type="EC" id="2.1.1.63"/>
    </reaction>
</comment>
<dbReference type="PANTHER" id="PTHR10815:SF14">
    <property type="entry name" value="BIFUNCTIONAL TRANSCRIPTIONAL ACTIVATOR_DNA REPAIR ENZYME ADA"/>
    <property type="match status" value="1"/>
</dbReference>
<evidence type="ECO:0000256" key="3">
    <source>
        <dbReference type="ARBA" id="ARBA00011918"/>
    </source>
</evidence>
<evidence type="ECO:0000256" key="10">
    <source>
        <dbReference type="ARBA" id="ARBA00023204"/>
    </source>
</evidence>
<keyword evidence="10" id="KW-0234">DNA repair</keyword>
<dbReference type="InterPro" id="IPR001497">
    <property type="entry name" value="MethylDNA_cys_MeTrfase_AS"/>
</dbReference>
<evidence type="ECO:0000259" key="14">
    <source>
        <dbReference type="PROSITE" id="PS01124"/>
    </source>
</evidence>
<dbReference type="SUPFAM" id="SSF53155">
    <property type="entry name" value="Methylated DNA-protein cysteine methyltransferase domain"/>
    <property type="match status" value="1"/>
</dbReference>
<dbReference type="Gene3D" id="3.30.160.70">
    <property type="entry name" value="Methylated DNA-protein cysteine methyltransferase domain"/>
    <property type="match status" value="1"/>
</dbReference>
<dbReference type="GO" id="GO:0008270">
    <property type="term" value="F:zinc ion binding"/>
    <property type="evidence" value="ECO:0007669"/>
    <property type="project" value="InterPro"/>
</dbReference>
<feature type="binding site" evidence="13">
    <location>
        <position position="51"/>
    </location>
    <ligand>
        <name>Zn(2+)</name>
        <dbReference type="ChEBI" id="CHEBI:29105"/>
    </ligand>
</feature>
<keyword evidence="13" id="KW-0862">Zinc</keyword>
<dbReference type="Gene3D" id="1.10.10.60">
    <property type="entry name" value="Homeodomain-like"/>
    <property type="match status" value="1"/>
</dbReference>
<dbReference type="SMART" id="SM00342">
    <property type="entry name" value="HTH_ARAC"/>
    <property type="match status" value="1"/>
</dbReference>
<dbReference type="PIRSF" id="PIRSF000409">
    <property type="entry name" value="Ada"/>
    <property type="match status" value="1"/>
</dbReference>
<comment type="caution">
    <text evidence="15">The sequence shown here is derived from an EMBL/GenBank/DDBJ whole genome shotgun (WGS) entry which is preliminary data.</text>
</comment>
<dbReference type="InterPro" id="IPR035451">
    <property type="entry name" value="Ada-like_dom_sf"/>
</dbReference>
<dbReference type="InterPro" id="IPR036631">
    <property type="entry name" value="MGMT_N_sf"/>
</dbReference>
<dbReference type="InterPro" id="IPR009057">
    <property type="entry name" value="Homeodomain-like_sf"/>
</dbReference>
<dbReference type="EMBL" id="NPZB01000001">
    <property type="protein sequence ID" value="PNS08679.1"/>
    <property type="molecule type" value="Genomic_DNA"/>
</dbReference>
<dbReference type="Proteomes" id="UP000236220">
    <property type="component" value="Unassembled WGS sequence"/>
</dbReference>
<dbReference type="PROSITE" id="PS01124">
    <property type="entry name" value="HTH_ARAC_FAMILY_2"/>
    <property type="match status" value="1"/>
</dbReference>
<dbReference type="RefSeq" id="WP_240600011.1">
    <property type="nucleotide sequence ID" value="NZ_NPZB01000001.1"/>
</dbReference>
<dbReference type="GO" id="GO:0006281">
    <property type="term" value="P:DNA repair"/>
    <property type="evidence" value="ECO:0007669"/>
    <property type="project" value="UniProtKB-KW"/>
</dbReference>
<keyword evidence="6" id="KW-0227">DNA damage</keyword>
<evidence type="ECO:0000256" key="4">
    <source>
        <dbReference type="ARBA" id="ARBA00022603"/>
    </source>
</evidence>
<dbReference type="InterPro" id="IPR036217">
    <property type="entry name" value="MethylDNA_cys_MeTrfase_DNAb"/>
</dbReference>
<feature type="binding site" evidence="13">
    <location>
        <position position="47"/>
    </location>
    <ligand>
        <name>Zn(2+)</name>
        <dbReference type="ChEBI" id="CHEBI:29105"/>
    </ligand>
</feature>
<dbReference type="FunFam" id="1.10.10.10:FF:000214">
    <property type="entry name" value="Methylated-DNA--protein-cysteine methyltransferase"/>
    <property type="match status" value="1"/>
</dbReference>
<comment type="similarity">
    <text evidence="2">Belongs to the MGMT family.</text>
</comment>
<name>A0A2K1Q0V4_9GAMM</name>
<feature type="binding site" evidence="13">
    <location>
        <position position="78"/>
    </location>
    <ligand>
        <name>Zn(2+)</name>
        <dbReference type="ChEBI" id="CHEBI:29105"/>
    </ligand>
</feature>
<feature type="active site" description="Nucleophile; methyl group acceptor from either O6-methylguanine or O4-methylthymine" evidence="12">
    <location>
        <position position="331"/>
    </location>
</feature>
<dbReference type="Pfam" id="PF02870">
    <property type="entry name" value="Methyltransf_1N"/>
    <property type="match status" value="1"/>
</dbReference>
<dbReference type="InterPro" id="IPR004026">
    <property type="entry name" value="Ada_DNA_repair_Zn-bd"/>
</dbReference>
<keyword evidence="13" id="KW-0479">Metal-binding</keyword>